<sequence>MKDINKTTGKDVGYAAIKALVGLVPVLGGAASELFGLIVTPPLEKRRQQWMEEIAGKLAELEQQGRIDFSKLSDNEEFIDVVLQATSLAIKTSETEKLIALKNAVINTGINEGPGKTKSHIFLDLVNEFTIWHLKILTLYDDPKGWFDANGKTFPKPMMGGLSSVLKEAYPEIASEGELVKLIWKKLYDAGFHNSAELSTMMSGDGMLSSRTTRLGKEFLEFIREHS</sequence>
<keyword evidence="1" id="KW-0472">Membrane</keyword>
<evidence type="ECO:0008006" key="4">
    <source>
        <dbReference type="Google" id="ProtNLM"/>
    </source>
</evidence>
<accession>A0ABU0U6D4</accession>
<evidence type="ECO:0000313" key="3">
    <source>
        <dbReference type="Proteomes" id="UP001244640"/>
    </source>
</evidence>
<dbReference type="Proteomes" id="UP001244640">
    <property type="component" value="Unassembled WGS sequence"/>
</dbReference>
<proteinExistence type="predicted"/>
<dbReference type="RefSeq" id="WP_307186122.1">
    <property type="nucleotide sequence ID" value="NZ_JAUTBA010000001.1"/>
</dbReference>
<dbReference type="EMBL" id="JAUTBA010000001">
    <property type="protein sequence ID" value="MDQ1150490.1"/>
    <property type="molecule type" value="Genomic_DNA"/>
</dbReference>
<reference evidence="2 3" key="1">
    <citation type="submission" date="2023-07" db="EMBL/GenBank/DDBJ databases">
        <title>Functional and genomic diversity of the sorghum phyllosphere microbiome.</title>
        <authorList>
            <person name="Shade A."/>
        </authorList>
    </citation>
    <scope>NUCLEOTIDE SEQUENCE [LARGE SCALE GENOMIC DNA]</scope>
    <source>
        <strain evidence="2 3">SORGH_AS_0892</strain>
    </source>
</reference>
<feature type="transmembrane region" description="Helical" evidence="1">
    <location>
        <begin position="12"/>
        <end position="39"/>
    </location>
</feature>
<protein>
    <recommendedName>
        <fullName evidence="4">DUF4393 domain-containing protein</fullName>
    </recommendedName>
</protein>
<keyword evidence="1" id="KW-1133">Transmembrane helix</keyword>
<name>A0ABU0U6D4_9SPHI</name>
<evidence type="ECO:0000313" key="2">
    <source>
        <dbReference type="EMBL" id="MDQ1150490.1"/>
    </source>
</evidence>
<evidence type="ECO:0000256" key="1">
    <source>
        <dbReference type="SAM" id="Phobius"/>
    </source>
</evidence>
<keyword evidence="1" id="KW-0812">Transmembrane</keyword>
<organism evidence="2 3">
    <name type="scientific">Sphingobacterium zeae</name>
    <dbReference type="NCBI Taxonomy" id="1776859"/>
    <lineage>
        <taxon>Bacteria</taxon>
        <taxon>Pseudomonadati</taxon>
        <taxon>Bacteroidota</taxon>
        <taxon>Sphingobacteriia</taxon>
        <taxon>Sphingobacteriales</taxon>
        <taxon>Sphingobacteriaceae</taxon>
        <taxon>Sphingobacterium</taxon>
    </lineage>
</organism>
<comment type="caution">
    <text evidence="2">The sequence shown here is derived from an EMBL/GenBank/DDBJ whole genome shotgun (WGS) entry which is preliminary data.</text>
</comment>
<keyword evidence="3" id="KW-1185">Reference proteome</keyword>
<gene>
    <name evidence="2" type="ORF">QE382_002474</name>
</gene>